<feature type="region of interest" description="Disordered" evidence="1">
    <location>
        <begin position="218"/>
        <end position="248"/>
    </location>
</feature>
<keyword evidence="2" id="KW-0472">Membrane</keyword>
<keyword evidence="2" id="KW-0812">Transmembrane</keyword>
<feature type="transmembrane region" description="Helical" evidence="2">
    <location>
        <begin position="115"/>
        <end position="140"/>
    </location>
</feature>
<dbReference type="Proteomes" id="UP000501648">
    <property type="component" value="Chromosome"/>
</dbReference>
<proteinExistence type="predicted"/>
<accession>A0A6M3ZY04</accession>
<evidence type="ECO:0000313" key="4">
    <source>
        <dbReference type="Proteomes" id="UP000501648"/>
    </source>
</evidence>
<feature type="transmembrane region" description="Helical" evidence="2">
    <location>
        <begin position="76"/>
        <end position="94"/>
    </location>
</feature>
<evidence type="ECO:0000256" key="2">
    <source>
        <dbReference type="SAM" id="Phobius"/>
    </source>
</evidence>
<dbReference type="AlphaFoldDB" id="A0A6M3ZY04"/>
<sequence length="248" mass="27485">MFEWGPSKVLAVLVVGAAIAMHLAGHISHDKYLRFFGLDPSVFPRDTFGTQVIGYYVFSDFLSVGFEVLIKNLHKLTVISLATTAYFVCFYFFMESAWVKRSQERAKGKKGGWRFVLYAFAMTMMFVVGLPVMFAAGAVVTAIPSELATAYAKRRYQNDMKHFLDGCKSDKQELDYRCSEVKLDGKVIAKGFLIDSSSTHLAIFDADAQQGRVFERDKTEIVGTQSKSGKATSTAPQTPASTGTENSK</sequence>
<keyword evidence="2" id="KW-1133">Transmembrane helix</keyword>
<feature type="compositionally biased region" description="Low complexity" evidence="1">
    <location>
        <begin position="231"/>
        <end position="248"/>
    </location>
</feature>
<protein>
    <submittedName>
        <fullName evidence="3">Uncharacterized protein</fullName>
    </submittedName>
</protein>
<reference evidence="3 4" key="1">
    <citation type="journal article" date="2012" name="J. Bacteriol.">
        <title>Genome sequence of the pathogenic Herbaspirillum seropedicae strain Os34, isolated from rice roots.</title>
        <authorList>
            <person name="Ye W."/>
            <person name="Ye S."/>
            <person name="Liu J."/>
            <person name="Chang S."/>
            <person name="Chen M."/>
            <person name="Zhu B."/>
            <person name="Guo L."/>
            <person name="An Q."/>
        </authorList>
    </citation>
    <scope>NUCLEOTIDE SEQUENCE [LARGE SCALE GENOMIC DNA]</scope>
    <source>
        <strain evidence="3 4">Os34</strain>
    </source>
</reference>
<dbReference type="EMBL" id="CP008956">
    <property type="protein sequence ID" value="QJQ03437.1"/>
    <property type="molecule type" value="Genomic_DNA"/>
</dbReference>
<name>A0A6M3ZY04_9BURK</name>
<evidence type="ECO:0000313" key="3">
    <source>
        <dbReference type="EMBL" id="QJQ03437.1"/>
    </source>
</evidence>
<evidence type="ECO:0000256" key="1">
    <source>
        <dbReference type="SAM" id="MobiDB-lite"/>
    </source>
</evidence>
<organism evidence="3 4">
    <name type="scientific">Herbaspirillum rubrisubalbicans Os34</name>
    <dbReference type="NCBI Taxonomy" id="1235827"/>
    <lineage>
        <taxon>Bacteria</taxon>
        <taxon>Pseudomonadati</taxon>
        <taxon>Pseudomonadota</taxon>
        <taxon>Betaproteobacteria</taxon>
        <taxon>Burkholderiales</taxon>
        <taxon>Oxalobacteraceae</taxon>
        <taxon>Herbaspirillum</taxon>
    </lineage>
</organism>
<gene>
    <name evidence="3" type="ORF">C798_25330</name>
</gene>